<comment type="subcellular location">
    <subcellularLocation>
        <location evidence="1">Nucleus</location>
    </subcellularLocation>
</comment>
<dbReference type="PANTHER" id="PTHR10507">
    <property type="entry name" value="CDC45-RELATED PROTEIN"/>
    <property type="match status" value="1"/>
</dbReference>
<dbReference type="GO" id="GO:1902977">
    <property type="term" value="P:mitotic DNA replication preinitiation complex assembly"/>
    <property type="evidence" value="ECO:0007669"/>
    <property type="project" value="TreeGrafter"/>
</dbReference>
<evidence type="ECO:0000256" key="2">
    <source>
        <dbReference type="ARBA" id="ARBA00010727"/>
    </source>
</evidence>
<evidence type="ECO:0000256" key="5">
    <source>
        <dbReference type="ARBA" id="ARBA00023306"/>
    </source>
</evidence>
<evidence type="ECO:0008006" key="8">
    <source>
        <dbReference type="Google" id="ProtNLM"/>
    </source>
</evidence>
<comment type="similarity">
    <text evidence="2">Belongs to the CDC45 family.</text>
</comment>
<evidence type="ECO:0000313" key="6">
    <source>
        <dbReference type="EMBL" id="KAE9544635.1"/>
    </source>
</evidence>
<gene>
    <name evidence="6" type="ORF">AGLY_000177</name>
</gene>
<keyword evidence="5" id="KW-0131">Cell cycle</keyword>
<dbReference type="PANTHER" id="PTHR10507:SF0">
    <property type="entry name" value="CELL DIVISION CONTROL PROTEIN 45 HOMOLOG"/>
    <property type="match status" value="1"/>
</dbReference>
<reference evidence="6 7" key="1">
    <citation type="submission" date="2019-08" db="EMBL/GenBank/DDBJ databases">
        <title>The genome of the soybean aphid Biotype 1, its phylome, world population structure and adaptation to the North American continent.</title>
        <authorList>
            <person name="Giordano R."/>
            <person name="Donthu R.K."/>
            <person name="Hernandez A.G."/>
            <person name="Wright C.L."/>
            <person name="Zimin A.V."/>
        </authorList>
    </citation>
    <scope>NUCLEOTIDE SEQUENCE [LARGE SCALE GENOMIC DNA]</scope>
    <source>
        <tissue evidence="6">Whole aphids</tissue>
    </source>
</reference>
<dbReference type="AlphaFoldDB" id="A0A6G0U685"/>
<dbReference type="GO" id="GO:0003688">
    <property type="term" value="F:DNA replication origin binding"/>
    <property type="evidence" value="ECO:0007669"/>
    <property type="project" value="TreeGrafter"/>
</dbReference>
<dbReference type="GO" id="GO:0006270">
    <property type="term" value="P:DNA replication initiation"/>
    <property type="evidence" value="ECO:0007669"/>
    <property type="project" value="InterPro"/>
</dbReference>
<dbReference type="GO" id="GO:0000727">
    <property type="term" value="P:double-strand break repair via break-induced replication"/>
    <property type="evidence" value="ECO:0007669"/>
    <property type="project" value="TreeGrafter"/>
</dbReference>
<sequence>MFVEDLVKGFYDIISKNKILILVNYDVDAICAVKILQCILRFDNIVYVLVPVKTVTELKKAFEEQKVDVKYVVLINCGGTLDIIEILEPEENITFFVVDSHRPTDICNIYSSSQVRVLTPPEDEEKIPDFEDIFNENESSEDEDVDSVEPDDEEESDIVNVNSVEEQQNKRRRLDQSTLIKRRERRRWEENRKKLLFDYTQFSYYGRSAAMLMFDLAWKLHRESVDLLWWGIVGVTEQYILGKTERMRYLKEVELIAGHIGRICDSTIINDDEDNMSQSSMSKPSNTSTQLRIESEKDLLLALYRHWTIECSLRYSMFTAVSLKLWTIKGEKRLKQILAEMGEFWFNNSILIYLRLPLAESRQMYHSMDLGLRKQFYGMMEKISNTHNLLQMTYPSFMLHQGFKTRYQCADYVYSMVATLETNSRENSPTQCFYNTMDSLSRSKKEFLDQGIEKAKWILSNMFRHVQAALDMRQVILAGPFYYLIVQEGTLHSQHYSNPHCLTMLASFALRAQVASSRKIKATRLPLIASATLDSDQDTCLIVGIPPITESMPKSFFGKAFEQVSNKTNIEISLDYFDSSIAKMQTKDRPKFFDALTALLS</sequence>
<dbReference type="OrthoDB" id="10258882at2759"/>
<dbReference type="SUPFAM" id="SSF64182">
    <property type="entry name" value="DHH phosphoesterases"/>
    <property type="match status" value="1"/>
</dbReference>
<keyword evidence="7" id="KW-1185">Reference proteome</keyword>
<proteinExistence type="inferred from homology"/>
<dbReference type="Pfam" id="PF02724">
    <property type="entry name" value="CDC45"/>
    <property type="match status" value="1"/>
</dbReference>
<protein>
    <recommendedName>
        <fullName evidence="8">Cell division control protein 45</fullName>
    </recommendedName>
</protein>
<dbReference type="GO" id="GO:0003697">
    <property type="term" value="F:single-stranded DNA binding"/>
    <property type="evidence" value="ECO:0007669"/>
    <property type="project" value="TreeGrafter"/>
</dbReference>
<dbReference type="InterPro" id="IPR003874">
    <property type="entry name" value="CDC45"/>
</dbReference>
<keyword evidence="3" id="KW-0235">DNA replication</keyword>
<dbReference type="GO" id="GO:0031261">
    <property type="term" value="C:DNA replication preinitiation complex"/>
    <property type="evidence" value="ECO:0007669"/>
    <property type="project" value="TreeGrafter"/>
</dbReference>
<evidence type="ECO:0000256" key="4">
    <source>
        <dbReference type="ARBA" id="ARBA00023242"/>
    </source>
</evidence>
<dbReference type="GO" id="GO:0003682">
    <property type="term" value="F:chromatin binding"/>
    <property type="evidence" value="ECO:0007669"/>
    <property type="project" value="TreeGrafter"/>
</dbReference>
<dbReference type="EMBL" id="VYZN01000001">
    <property type="protein sequence ID" value="KAE9544635.1"/>
    <property type="molecule type" value="Genomic_DNA"/>
</dbReference>
<evidence type="ECO:0000256" key="3">
    <source>
        <dbReference type="ARBA" id="ARBA00022705"/>
    </source>
</evidence>
<dbReference type="Proteomes" id="UP000475862">
    <property type="component" value="Unassembled WGS sequence"/>
</dbReference>
<keyword evidence="4" id="KW-0539">Nucleus</keyword>
<comment type="caution">
    <text evidence="6">The sequence shown here is derived from an EMBL/GenBank/DDBJ whole genome shotgun (WGS) entry which is preliminary data.</text>
</comment>
<dbReference type="InterPro" id="IPR038763">
    <property type="entry name" value="DHH_sf"/>
</dbReference>
<evidence type="ECO:0000256" key="1">
    <source>
        <dbReference type="ARBA" id="ARBA00004123"/>
    </source>
</evidence>
<accession>A0A6G0U685</accession>
<name>A0A6G0U685_APHGL</name>
<organism evidence="6 7">
    <name type="scientific">Aphis glycines</name>
    <name type="common">Soybean aphid</name>
    <dbReference type="NCBI Taxonomy" id="307491"/>
    <lineage>
        <taxon>Eukaryota</taxon>
        <taxon>Metazoa</taxon>
        <taxon>Ecdysozoa</taxon>
        <taxon>Arthropoda</taxon>
        <taxon>Hexapoda</taxon>
        <taxon>Insecta</taxon>
        <taxon>Pterygota</taxon>
        <taxon>Neoptera</taxon>
        <taxon>Paraneoptera</taxon>
        <taxon>Hemiptera</taxon>
        <taxon>Sternorrhyncha</taxon>
        <taxon>Aphidomorpha</taxon>
        <taxon>Aphidoidea</taxon>
        <taxon>Aphididae</taxon>
        <taxon>Aphidini</taxon>
        <taxon>Aphis</taxon>
        <taxon>Aphis</taxon>
    </lineage>
</organism>
<evidence type="ECO:0000313" key="7">
    <source>
        <dbReference type="Proteomes" id="UP000475862"/>
    </source>
</evidence>